<feature type="compositionally biased region" description="Basic residues" evidence="1">
    <location>
        <begin position="84"/>
        <end position="105"/>
    </location>
</feature>
<proteinExistence type="predicted"/>
<reference evidence="2" key="1">
    <citation type="submission" date="2021-12" db="EMBL/GenBank/DDBJ databases">
        <authorList>
            <person name="King R."/>
        </authorList>
    </citation>
    <scope>NUCLEOTIDE SEQUENCE</scope>
</reference>
<dbReference type="EMBL" id="OV121135">
    <property type="protein sequence ID" value="CAH0555124.1"/>
    <property type="molecule type" value="Genomic_DNA"/>
</dbReference>
<evidence type="ECO:0000256" key="1">
    <source>
        <dbReference type="SAM" id="MobiDB-lite"/>
    </source>
</evidence>
<sequence>MQKSRIIKKITALHKEWKSLQKNATRRTDRQAHLEASFKNTFDDLFDVAHADAIKIIKIQEDRDFLILQRQKGRPGSLSSVRDKKLHGKESRRTKREQKETKRKTKVQEMPPSCASSRDVHSSESDSEDNNEQQGKADEAEHVFVETVDTVEQNSKRRRGCTNVLSSNLVATIDTSKISVRKSTAVVSATASALNVDVNSINVYKSSLHRARTKLRKQNAEKVKEKFQENLLQSGTKLICHFDGKKMKIGNTVQERLPVVVTGYNIEEQLLGAPRLDNGTGEVVASAVFQALESWNLTDKVESTCTDTTSSMTGCDKGACVILERKLNRDLLYAACRHHVFEVILKGVFEVTVAVSCGPEIP</sequence>
<name>A0A9P0FG07_BRAAE</name>
<protein>
    <submittedName>
        <fullName evidence="2">Uncharacterized protein</fullName>
    </submittedName>
</protein>
<dbReference type="OrthoDB" id="6621836at2759"/>
<evidence type="ECO:0000313" key="2">
    <source>
        <dbReference type="EMBL" id="CAH0555124.1"/>
    </source>
</evidence>
<feature type="region of interest" description="Disordered" evidence="1">
    <location>
        <begin position="72"/>
        <end position="142"/>
    </location>
</feature>
<evidence type="ECO:0000313" key="3">
    <source>
        <dbReference type="Proteomes" id="UP001154078"/>
    </source>
</evidence>
<dbReference type="Proteomes" id="UP001154078">
    <property type="component" value="Chromosome 4"/>
</dbReference>
<organism evidence="2 3">
    <name type="scientific">Brassicogethes aeneus</name>
    <name type="common">Rape pollen beetle</name>
    <name type="synonym">Meligethes aeneus</name>
    <dbReference type="NCBI Taxonomy" id="1431903"/>
    <lineage>
        <taxon>Eukaryota</taxon>
        <taxon>Metazoa</taxon>
        <taxon>Ecdysozoa</taxon>
        <taxon>Arthropoda</taxon>
        <taxon>Hexapoda</taxon>
        <taxon>Insecta</taxon>
        <taxon>Pterygota</taxon>
        <taxon>Neoptera</taxon>
        <taxon>Endopterygota</taxon>
        <taxon>Coleoptera</taxon>
        <taxon>Polyphaga</taxon>
        <taxon>Cucujiformia</taxon>
        <taxon>Nitidulidae</taxon>
        <taxon>Meligethinae</taxon>
        <taxon>Brassicogethes</taxon>
    </lineage>
</organism>
<accession>A0A9P0FG07</accession>
<keyword evidence="3" id="KW-1185">Reference proteome</keyword>
<dbReference type="AlphaFoldDB" id="A0A9P0FG07"/>
<gene>
    <name evidence="2" type="ORF">MELIAE_LOCUS6560</name>
</gene>